<accession>A0A4Y3R6G5</accession>
<evidence type="ECO:0000256" key="1">
    <source>
        <dbReference type="SAM" id="MobiDB-lite"/>
    </source>
</evidence>
<dbReference type="InterPro" id="IPR027417">
    <property type="entry name" value="P-loop_NTPase"/>
</dbReference>
<sequence length="465" mass="47202">MTGIHAPQPAGPARGRRGPRGHTAAPPHGREGCTAPARPAAVCELRLFAFRSLRARTVPLGPVTVLTGPSGSGKSTVLEAYRLLAGLACGATVAETVAATRGDVTALVPQQARADAQGRRGFRLGCTVTGPAGPVRFDVAVQAEPELRVVGERLADPEGTLLSTALRDPGRRAVEATWRTSGRCRVLRAPFPDDRLTTPLLPLRVAGTNEAQRGVVTAAEQLVVALRSAFSCDPAPEAMRAPAAAREGLLRSACDNLAAVLRRTGAECTARHAALLSALREGCTGPITQLRAESCGPGLVRAVLGRGAGRADTPLEWLGDGELRYAALSLVLLTGPGVLAVDPVTEVPAACRALMVLADGMDRDLDGRQARRLLALASRMSTRGRVRLLATGPADGPLVREATAAVAAVAPGAAAGESASGAEAASDAEAGAARGTPGEADGADTGPSGTGPAGIAGVSLVDLSA</sequence>
<reference evidence="2 3" key="1">
    <citation type="submission" date="2019-06" db="EMBL/GenBank/DDBJ databases">
        <title>Whole genome shotgun sequence of Streptomyces cacaoi subsp. cacaoi NBRC 12748.</title>
        <authorList>
            <person name="Hosoyama A."/>
            <person name="Uohara A."/>
            <person name="Ohji S."/>
            <person name="Ichikawa N."/>
        </authorList>
    </citation>
    <scope>NUCLEOTIDE SEQUENCE [LARGE SCALE GENOMIC DNA]</scope>
    <source>
        <strain evidence="2 3">NBRC 12748</strain>
    </source>
</reference>
<gene>
    <name evidence="2" type="ORF">SCA03_49190</name>
</gene>
<feature type="region of interest" description="Disordered" evidence="1">
    <location>
        <begin position="420"/>
        <end position="465"/>
    </location>
</feature>
<dbReference type="RefSeq" id="WP_141275649.1">
    <property type="nucleotide sequence ID" value="NZ_BJMM01000030.1"/>
</dbReference>
<dbReference type="OrthoDB" id="3252194at2"/>
<dbReference type="Gene3D" id="3.40.50.300">
    <property type="entry name" value="P-loop containing nucleotide triphosphate hydrolases"/>
    <property type="match status" value="1"/>
</dbReference>
<dbReference type="AlphaFoldDB" id="A0A4Y3R6G5"/>
<feature type="compositionally biased region" description="Low complexity" evidence="1">
    <location>
        <begin position="420"/>
        <end position="433"/>
    </location>
</feature>
<feature type="compositionally biased region" description="Low complexity" evidence="1">
    <location>
        <begin position="1"/>
        <end position="13"/>
    </location>
</feature>
<comment type="caution">
    <text evidence="2">The sequence shown here is derived from an EMBL/GenBank/DDBJ whole genome shotgun (WGS) entry which is preliminary data.</text>
</comment>
<name>A0A4Y3R6G5_STRCI</name>
<proteinExistence type="predicted"/>
<evidence type="ECO:0000313" key="3">
    <source>
        <dbReference type="Proteomes" id="UP000319210"/>
    </source>
</evidence>
<organism evidence="2 3">
    <name type="scientific">Streptomyces cacaoi</name>
    <dbReference type="NCBI Taxonomy" id="1898"/>
    <lineage>
        <taxon>Bacteria</taxon>
        <taxon>Bacillati</taxon>
        <taxon>Actinomycetota</taxon>
        <taxon>Actinomycetes</taxon>
        <taxon>Kitasatosporales</taxon>
        <taxon>Streptomycetaceae</taxon>
        <taxon>Streptomyces</taxon>
    </lineage>
</organism>
<evidence type="ECO:0000313" key="2">
    <source>
        <dbReference type="EMBL" id="GEB52368.1"/>
    </source>
</evidence>
<dbReference type="SUPFAM" id="SSF52540">
    <property type="entry name" value="P-loop containing nucleoside triphosphate hydrolases"/>
    <property type="match status" value="1"/>
</dbReference>
<dbReference type="EMBL" id="BJMM01000030">
    <property type="protein sequence ID" value="GEB52368.1"/>
    <property type="molecule type" value="Genomic_DNA"/>
</dbReference>
<keyword evidence="3" id="KW-1185">Reference proteome</keyword>
<dbReference type="Proteomes" id="UP000319210">
    <property type="component" value="Unassembled WGS sequence"/>
</dbReference>
<protein>
    <submittedName>
        <fullName evidence="2">Biotin transporter BioY</fullName>
    </submittedName>
</protein>
<feature type="region of interest" description="Disordered" evidence="1">
    <location>
        <begin position="1"/>
        <end position="34"/>
    </location>
</feature>